<dbReference type="KEGG" id="hxa:Halxa_4294"/>
<dbReference type="HOGENOM" id="CLU_105300_0_0_2"/>
<evidence type="ECO:0000313" key="2">
    <source>
        <dbReference type="EMBL" id="AEH38896.1"/>
    </source>
</evidence>
<organism evidence="2 3">
    <name type="scientific">Halopiger xanaduensis (strain DSM 18323 / JCM 14033 / SH-6)</name>
    <dbReference type="NCBI Taxonomy" id="797210"/>
    <lineage>
        <taxon>Archaea</taxon>
        <taxon>Methanobacteriati</taxon>
        <taxon>Methanobacteriota</taxon>
        <taxon>Stenosarchaea group</taxon>
        <taxon>Halobacteria</taxon>
        <taxon>Halobacteriales</taxon>
        <taxon>Natrialbaceae</taxon>
        <taxon>Halopiger</taxon>
    </lineage>
</organism>
<protein>
    <submittedName>
        <fullName evidence="2">DNA polymerase beta domain protein region</fullName>
    </submittedName>
</protein>
<dbReference type="Proteomes" id="UP000006794">
    <property type="component" value="Chromosome"/>
</dbReference>
<gene>
    <name evidence="2" type="ordered locus">Halxa_4294</name>
</gene>
<dbReference type="Gene3D" id="3.30.460.10">
    <property type="entry name" value="Beta Polymerase, domain 2"/>
    <property type="match status" value="1"/>
</dbReference>
<dbReference type="SUPFAM" id="SSF46785">
    <property type="entry name" value="Winged helix' DNA-binding domain"/>
    <property type="match status" value="1"/>
</dbReference>
<dbReference type="PANTHER" id="PTHR33933:SF1">
    <property type="entry name" value="PROTEIN ADENYLYLTRANSFERASE MNTA-RELATED"/>
    <property type="match status" value="1"/>
</dbReference>
<dbReference type="GeneID" id="10799233"/>
<dbReference type="InterPro" id="IPR043519">
    <property type="entry name" value="NT_sf"/>
</dbReference>
<sequence>MDVKVRLPLPDEQIFRYGAMDDIVEIVAQNPSSEFSNRDLQRLTGYGGPSVSNALSLLTGMELLVRRDTGTKTLYRINERRLCNADDPFLEIPQTEFREPLKRFVSRVNKELSTVAGIVCFGSVARGEADRMSDIDVFLLVADDDELIPTRRTVSDIARELEEQPIDGQRYEFEVFVESVESARRRGNDLQRIFQEGIVLADSEPLQQFKHDLFGGKLE</sequence>
<keyword evidence="3" id="KW-1185">Reference proteome</keyword>
<accession>F8D636</accession>
<dbReference type="PANTHER" id="PTHR33933">
    <property type="entry name" value="NUCLEOTIDYLTRANSFERASE"/>
    <property type="match status" value="1"/>
</dbReference>
<evidence type="ECO:0000313" key="3">
    <source>
        <dbReference type="Proteomes" id="UP000006794"/>
    </source>
</evidence>
<reference evidence="2 3" key="1">
    <citation type="journal article" date="2012" name="Stand. Genomic Sci.">
        <title>Complete genome sequence of Halopiger xanaduensis type strain (SH-6(T)).</title>
        <authorList>
            <person name="Anderson I."/>
            <person name="Tindall B.J."/>
            <person name="Rohde M."/>
            <person name="Lucas S."/>
            <person name="Han J."/>
            <person name="Lapidus A."/>
            <person name="Cheng J.F."/>
            <person name="Goodwin L."/>
            <person name="Pitluck S."/>
            <person name="Peters L."/>
            <person name="Pati A."/>
            <person name="Mikhailova N."/>
            <person name="Pagani I."/>
            <person name="Teshima H."/>
            <person name="Han C."/>
            <person name="Tapia R."/>
            <person name="Land M."/>
            <person name="Woyke T."/>
            <person name="Klenk H.P."/>
            <person name="Kyrpides N."/>
            <person name="Ivanova N."/>
        </authorList>
    </citation>
    <scope>NUCLEOTIDE SEQUENCE [LARGE SCALE GENOMIC DNA]</scope>
    <source>
        <strain evidence="3">DSM 18323 / JCM 14033 / SH-6</strain>
    </source>
</reference>
<dbReference type="InterPro" id="IPR052548">
    <property type="entry name" value="Type_VII_TA_antitoxin"/>
</dbReference>
<name>F8D636_HALXS</name>
<dbReference type="CDD" id="cd05403">
    <property type="entry name" value="NT_KNTase_like"/>
    <property type="match status" value="1"/>
</dbReference>
<dbReference type="RefSeq" id="WP_013881782.1">
    <property type="nucleotide sequence ID" value="NC_015666.1"/>
</dbReference>
<dbReference type="SUPFAM" id="SSF81301">
    <property type="entry name" value="Nucleotidyltransferase"/>
    <property type="match status" value="1"/>
</dbReference>
<dbReference type="OrthoDB" id="9287at2157"/>
<proteinExistence type="predicted"/>
<dbReference type="eggNOG" id="arCOG01208">
    <property type="taxonomic scope" value="Archaea"/>
</dbReference>
<feature type="domain" description="Polymerase nucleotidyl transferase" evidence="1">
    <location>
        <begin position="105"/>
        <end position="160"/>
    </location>
</feature>
<dbReference type="STRING" id="797210.Halxa_4294"/>
<dbReference type="EMBL" id="CP002839">
    <property type="protein sequence ID" value="AEH38896.1"/>
    <property type="molecule type" value="Genomic_DNA"/>
</dbReference>
<evidence type="ECO:0000259" key="1">
    <source>
        <dbReference type="Pfam" id="PF01909"/>
    </source>
</evidence>
<dbReference type="AlphaFoldDB" id="F8D636"/>
<dbReference type="InterPro" id="IPR002934">
    <property type="entry name" value="Polymerase_NTP_transf_dom"/>
</dbReference>
<dbReference type="GO" id="GO:0016779">
    <property type="term" value="F:nucleotidyltransferase activity"/>
    <property type="evidence" value="ECO:0007669"/>
    <property type="project" value="InterPro"/>
</dbReference>
<dbReference type="InterPro" id="IPR036390">
    <property type="entry name" value="WH_DNA-bd_sf"/>
</dbReference>
<dbReference type="Pfam" id="PF01909">
    <property type="entry name" value="NTP_transf_2"/>
    <property type="match status" value="1"/>
</dbReference>